<dbReference type="Gene3D" id="1.20.1280.50">
    <property type="match status" value="1"/>
</dbReference>
<dbReference type="Pfam" id="PF13426">
    <property type="entry name" value="PAS_9"/>
    <property type="match status" value="1"/>
</dbReference>
<feature type="domain" description="PAS" evidence="16">
    <location>
        <begin position="75"/>
        <end position="113"/>
    </location>
</feature>
<dbReference type="InterPro" id="IPR036047">
    <property type="entry name" value="F-box-like_dom_sf"/>
</dbReference>
<dbReference type="Pfam" id="PF07646">
    <property type="entry name" value="Kelch_2"/>
    <property type="match status" value="1"/>
</dbReference>
<dbReference type="Pfam" id="PF24681">
    <property type="entry name" value="Kelch_KLHDC2_KLHL20_DRC7"/>
    <property type="match status" value="1"/>
</dbReference>
<comment type="similarity">
    <text evidence="3">Belongs to the ADAGIO family.</text>
</comment>
<dbReference type="SUPFAM" id="SSF55785">
    <property type="entry name" value="PYP-like sensor domain (PAS domain)"/>
    <property type="match status" value="1"/>
</dbReference>
<evidence type="ECO:0000256" key="15">
    <source>
        <dbReference type="SAM" id="MobiDB-lite"/>
    </source>
</evidence>
<evidence type="ECO:0000256" key="13">
    <source>
        <dbReference type="ARBA" id="ARBA00023170"/>
    </source>
</evidence>
<dbReference type="GO" id="GO:0005634">
    <property type="term" value="C:nucleus"/>
    <property type="evidence" value="ECO:0007669"/>
    <property type="project" value="UniProtKB-SubCell"/>
</dbReference>
<dbReference type="SMART" id="SM00086">
    <property type="entry name" value="PAC"/>
    <property type="match status" value="1"/>
</dbReference>
<keyword evidence="13" id="KW-0675">Receptor</keyword>
<comment type="pathway">
    <text evidence="2">Protein modification; protein ubiquitination.</text>
</comment>
<evidence type="ECO:0000313" key="17">
    <source>
        <dbReference type="EMBL" id="AAQ73528.1"/>
    </source>
</evidence>
<keyword evidence="8" id="KW-0288">FMN</keyword>
<dbReference type="GO" id="GO:0019005">
    <property type="term" value="C:SCF ubiquitin ligase complex"/>
    <property type="evidence" value="ECO:0007669"/>
    <property type="project" value="TreeGrafter"/>
</dbReference>
<dbReference type="SUPFAM" id="SSF81383">
    <property type="entry name" value="F-box domain"/>
    <property type="match status" value="1"/>
</dbReference>
<dbReference type="SMR" id="Q6UEI4"/>
<dbReference type="GO" id="GO:0009881">
    <property type="term" value="F:photoreceptor activity"/>
    <property type="evidence" value="ECO:0007669"/>
    <property type="project" value="UniProtKB-KW"/>
</dbReference>
<accession>Q6UEI4</accession>
<protein>
    <submittedName>
        <fullName evidence="17">FKF1</fullName>
    </submittedName>
</protein>
<dbReference type="InterPro" id="IPR011043">
    <property type="entry name" value="Gal_Oxase/kelch_b-propeller"/>
</dbReference>
<feature type="compositionally biased region" description="Basic residues" evidence="15">
    <location>
        <begin position="12"/>
        <end position="21"/>
    </location>
</feature>
<evidence type="ECO:0000256" key="9">
    <source>
        <dbReference type="ARBA" id="ARBA00022737"/>
    </source>
</evidence>
<dbReference type="InterPro" id="IPR000014">
    <property type="entry name" value="PAS"/>
</dbReference>
<dbReference type="PANTHER" id="PTHR46175">
    <property type="entry name" value="BACTERIOOPSIN TRANSCRIPTIONAL ACTIVATOR"/>
    <property type="match status" value="1"/>
</dbReference>
<keyword evidence="5" id="KW-0600">Photoreceptor protein</keyword>
<dbReference type="InterPro" id="IPR001610">
    <property type="entry name" value="PAC"/>
</dbReference>
<keyword evidence="12" id="KW-0090">Biological rhythms</keyword>
<dbReference type="PROSITE" id="PS50112">
    <property type="entry name" value="PAS"/>
    <property type="match status" value="1"/>
</dbReference>
<evidence type="ECO:0000256" key="8">
    <source>
        <dbReference type="ARBA" id="ARBA00022643"/>
    </source>
</evidence>
<proteinExistence type="evidence at transcript level"/>
<sequence>MAKEEEFINNRRAGKRPKLTQKTKDQERESICNGHNNQWDLEENQYLHNNNNNNNNKFYYPQPVLAPSSIVVCDALEADYPIIYVNTSFEIFTGYRANEALGRNCRFLQYMDPHAQRRHPLVDPVMVSEMRRCLEEAVQFEGELLNFKKDGTPLVNRLRLQPIHADDGTITHVIGIQIFSEAKVNLNHVSYPVYKEKCDHQFDCADDDHPTKDGGDFCGILQLSDEVLAHNILSRLTPRDVASIGSVCRRIYQLTKNELVRKMVCQNLWGREVIGNLELMTKKLGWVRLARELTTLEAVRWRKFTVGGAVEPSRCNFSACAAGNRLVLFGGEGVDMQPMDDTFVLNLDAEHPEWRRVSVKSSPPGRWGHTLSCLNGSWLVVFGGCGKQGLLNDVFVIDLDAKQPTWTEIPGGSTPPVPRSWHSSCTIDGSKLVVSGGCSDSGVLLSDTHLLDLMTNTPAWREIPTSWAPPSRLGHSLTVYGKTNIFMFGGLVKSGQLRLRSGEAYTIDIGNDNPRWRQLECGAHAGGGTQGGVVPPPRLDHVAVSMPCGRIIIFGGSIAGLHSSSQIFLIDPSEEKPSWRIINVPGQPPKFAWGHSTCVVGGTRVLVLGGHTGEEWILNELHELCLASKHDSDF</sequence>
<dbReference type="Gene3D" id="3.30.450.20">
    <property type="entry name" value="PAS domain"/>
    <property type="match status" value="1"/>
</dbReference>
<evidence type="ECO:0000256" key="14">
    <source>
        <dbReference type="ARBA" id="ARBA00023242"/>
    </source>
</evidence>
<dbReference type="UniPathway" id="UPA00143"/>
<dbReference type="FunFam" id="2.120.10.80:FF:000026">
    <property type="entry name" value="Putative LOV domain-containing protein"/>
    <property type="match status" value="1"/>
</dbReference>
<keyword evidence="14" id="KW-0539">Nucleus</keyword>
<dbReference type="CDD" id="cd22154">
    <property type="entry name" value="F-box_AtADO-like"/>
    <property type="match status" value="1"/>
</dbReference>
<evidence type="ECO:0000256" key="3">
    <source>
        <dbReference type="ARBA" id="ARBA00007833"/>
    </source>
</evidence>
<evidence type="ECO:0000256" key="10">
    <source>
        <dbReference type="ARBA" id="ARBA00022786"/>
    </source>
</evidence>
<dbReference type="InterPro" id="IPR015915">
    <property type="entry name" value="Kelch-typ_b-propeller"/>
</dbReference>
<dbReference type="Gene3D" id="2.120.10.80">
    <property type="entry name" value="Kelch-type beta propeller"/>
    <property type="match status" value="2"/>
</dbReference>
<keyword evidence="10" id="KW-0833">Ubl conjugation pathway</keyword>
<evidence type="ECO:0000256" key="4">
    <source>
        <dbReference type="ARBA" id="ARBA00022441"/>
    </source>
</evidence>
<dbReference type="GO" id="GO:0005829">
    <property type="term" value="C:cytosol"/>
    <property type="evidence" value="ECO:0007669"/>
    <property type="project" value="TreeGrafter"/>
</dbReference>
<feature type="region of interest" description="Disordered" evidence="15">
    <location>
        <begin position="1"/>
        <end position="31"/>
    </location>
</feature>
<keyword evidence="9" id="KW-0677">Repeat</keyword>
<evidence type="ECO:0000256" key="12">
    <source>
        <dbReference type="ARBA" id="ARBA00023108"/>
    </source>
</evidence>
<dbReference type="NCBIfam" id="TIGR00229">
    <property type="entry name" value="sensory_box"/>
    <property type="match status" value="1"/>
</dbReference>
<dbReference type="GO" id="GO:0009637">
    <property type="term" value="P:response to blue light"/>
    <property type="evidence" value="ECO:0007669"/>
    <property type="project" value="TreeGrafter"/>
</dbReference>
<dbReference type="SUPFAM" id="SSF50965">
    <property type="entry name" value="Galactose oxidase, central domain"/>
    <property type="match status" value="1"/>
</dbReference>
<dbReference type="InterPro" id="IPR001810">
    <property type="entry name" value="F-box_dom"/>
</dbReference>
<evidence type="ECO:0000256" key="2">
    <source>
        <dbReference type="ARBA" id="ARBA00004906"/>
    </source>
</evidence>
<dbReference type="PANTHER" id="PTHR46175:SF2">
    <property type="entry name" value="ADAGIO PROTEIN 3"/>
    <property type="match status" value="1"/>
</dbReference>
<reference evidence="17" key="1">
    <citation type="journal article" date="2005" name="Plant Physiol.">
        <title>Conservation and divergence of circadian clock operation in a stress-inducible Crassulacean acid metabolism species reveals clock compensation against stress.</title>
        <authorList>
            <person name="Boxall S.F."/>
            <person name="Foster J.M."/>
            <person name="Bohnert H.J."/>
            <person name="Cushman J.C."/>
            <person name="Nimmo H.G."/>
            <person name="Hartwell J."/>
        </authorList>
    </citation>
    <scope>NUCLEOTIDE SEQUENCE</scope>
</reference>
<evidence type="ECO:0000256" key="11">
    <source>
        <dbReference type="ARBA" id="ARBA00022991"/>
    </source>
</evidence>
<name>Q6UEI4_MESCR</name>
<dbReference type="EMBL" id="AY371291">
    <property type="protein sequence ID" value="AAQ73528.1"/>
    <property type="molecule type" value="mRNA"/>
</dbReference>
<keyword evidence="6" id="KW-0716">Sensory transduction</keyword>
<keyword evidence="7" id="KW-0285">Flavoprotein</keyword>
<organism evidence="17">
    <name type="scientific">Mesembryanthemum crystallinum</name>
    <name type="common">Common ice plant</name>
    <name type="synonym">Cryophytum crystallinum</name>
    <dbReference type="NCBI Taxonomy" id="3544"/>
    <lineage>
        <taxon>Eukaryota</taxon>
        <taxon>Viridiplantae</taxon>
        <taxon>Streptophyta</taxon>
        <taxon>Embryophyta</taxon>
        <taxon>Tracheophyta</taxon>
        <taxon>Spermatophyta</taxon>
        <taxon>Magnoliopsida</taxon>
        <taxon>eudicotyledons</taxon>
        <taxon>Gunneridae</taxon>
        <taxon>Pentapetalae</taxon>
        <taxon>Caryophyllales</taxon>
        <taxon>Aizoaceae</taxon>
        <taxon>Mesembryanthemum</taxon>
        <taxon>Mesembryanthemum subgen. Cryophytum</taxon>
    </lineage>
</organism>
<evidence type="ECO:0000256" key="6">
    <source>
        <dbReference type="ARBA" id="ARBA00022606"/>
    </source>
</evidence>
<dbReference type="GO" id="GO:0007623">
    <property type="term" value="P:circadian rhythm"/>
    <property type="evidence" value="ECO:0007669"/>
    <property type="project" value="TreeGrafter"/>
</dbReference>
<dbReference type="CDD" id="cd00130">
    <property type="entry name" value="PAS"/>
    <property type="match status" value="1"/>
</dbReference>
<gene>
    <name evidence="17" type="primary">FKF1</name>
</gene>
<keyword evidence="4" id="KW-0880">Kelch repeat</keyword>
<dbReference type="GO" id="GO:0016567">
    <property type="term" value="P:protein ubiquitination"/>
    <property type="evidence" value="ECO:0007669"/>
    <property type="project" value="UniProtKB-UniPathway"/>
</dbReference>
<comment type="subcellular location">
    <subcellularLocation>
        <location evidence="1">Nucleus</location>
    </subcellularLocation>
</comment>
<evidence type="ECO:0000256" key="5">
    <source>
        <dbReference type="ARBA" id="ARBA00022543"/>
    </source>
</evidence>
<dbReference type="AlphaFoldDB" id="Q6UEI4"/>
<evidence type="ECO:0000256" key="7">
    <source>
        <dbReference type="ARBA" id="ARBA00022630"/>
    </source>
</evidence>
<dbReference type="InterPro" id="IPR011498">
    <property type="entry name" value="Kelch_2"/>
</dbReference>
<dbReference type="FunFam" id="2.120.10.80:FF:000005">
    <property type="entry name" value="Putative LOV domain-containing protein"/>
    <property type="match status" value="1"/>
</dbReference>
<dbReference type="InterPro" id="IPR035965">
    <property type="entry name" value="PAS-like_dom_sf"/>
</dbReference>
<dbReference type="Pfam" id="PF12937">
    <property type="entry name" value="F-box-like"/>
    <property type="match status" value="1"/>
</dbReference>
<evidence type="ECO:0000256" key="1">
    <source>
        <dbReference type="ARBA" id="ARBA00004123"/>
    </source>
</evidence>
<keyword evidence="11" id="KW-0157">Chromophore</keyword>
<evidence type="ECO:0000259" key="16">
    <source>
        <dbReference type="PROSITE" id="PS50112"/>
    </source>
</evidence>